<feature type="non-terminal residue" evidence="4">
    <location>
        <position position="270"/>
    </location>
</feature>
<dbReference type="InterPro" id="IPR012340">
    <property type="entry name" value="NA-bd_OB-fold"/>
</dbReference>
<dbReference type="InterPro" id="IPR002547">
    <property type="entry name" value="tRNA-bd_dom"/>
</dbReference>
<proteinExistence type="predicted"/>
<dbReference type="PROSITE" id="PS50886">
    <property type="entry name" value="TRBD"/>
    <property type="match status" value="1"/>
</dbReference>
<protein>
    <recommendedName>
        <fullName evidence="3">tRNA-binding domain-containing protein</fullName>
    </recommendedName>
</protein>
<dbReference type="GO" id="GO:0006432">
    <property type="term" value="P:phenylalanyl-tRNA aminoacylation"/>
    <property type="evidence" value="ECO:0007669"/>
    <property type="project" value="InterPro"/>
</dbReference>
<dbReference type="SUPFAM" id="SSF56037">
    <property type="entry name" value="PheT/TilS domain"/>
    <property type="match status" value="1"/>
</dbReference>
<dbReference type="PANTHER" id="PTHR10947">
    <property type="entry name" value="PHENYLALANYL-TRNA SYNTHETASE BETA CHAIN AND LEUCINE-RICH REPEAT-CONTAINING PROTEIN 47"/>
    <property type="match status" value="1"/>
</dbReference>
<dbReference type="EMBL" id="UINC01057969">
    <property type="protein sequence ID" value="SVB79701.1"/>
    <property type="molecule type" value="Genomic_DNA"/>
</dbReference>
<sequence length="270" mass="29579">MKITYNWLKEYVDFDWSPEELSERLTMLGVEVEGVEKVGGAFEGIVVGQVVTRDQHPNADRLTLCRVTDGSNERQIVCGATNFKAGDKVALALPGTSMPVPEGEKPFVLKAGKIRGEKSEGMMCSGKELHLSDDHEGILVLPEEAIVGQSFAEHRGMDGGDVVYDLEITPNRPDLNGVIGLAREIAALTGNSLQKPPVNLSESETQAEDLVAVRIEDADLCLRYNARVICGVKVRPSPDWLRNRLKLVGVRRVNNVVDVTNFVLMETGQP</sequence>
<dbReference type="SUPFAM" id="SSF50249">
    <property type="entry name" value="Nucleic acid-binding proteins"/>
    <property type="match status" value="1"/>
</dbReference>
<dbReference type="Gene3D" id="3.30.56.10">
    <property type="match status" value="1"/>
</dbReference>
<dbReference type="InterPro" id="IPR033714">
    <property type="entry name" value="tRNA_bind_bactPheRS"/>
</dbReference>
<dbReference type="InterPro" id="IPR045060">
    <property type="entry name" value="Phe-tRNA-ligase_IIc_bsu"/>
</dbReference>
<dbReference type="AlphaFoldDB" id="A0A382GZS5"/>
<dbReference type="CDD" id="cd02796">
    <property type="entry name" value="tRNA_bind_bactPheRS"/>
    <property type="match status" value="1"/>
</dbReference>
<accession>A0A382GZS5</accession>
<evidence type="ECO:0000259" key="3">
    <source>
        <dbReference type="PROSITE" id="PS50886"/>
    </source>
</evidence>
<dbReference type="Pfam" id="PF01588">
    <property type="entry name" value="tRNA_bind"/>
    <property type="match status" value="1"/>
</dbReference>
<reference evidence="4" key="1">
    <citation type="submission" date="2018-05" db="EMBL/GenBank/DDBJ databases">
        <authorList>
            <person name="Lanie J.A."/>
            <person name="Ng W.-L."/>
            <person name="Kazmierczak K.M."/>
            <person name="Andrzejewski T.M."/>
            <person name="Davidsen T.M."/>
            <person name="Wayne K.J."/>
            <person name="Tettelin H."/>
            <person name="Glass J.I."/>
            <person name="Rusch D."/>
            <person name="Podicherti R."/>
            <person name="Tsui H.-C.T."/>
            <person name="Winkler M.E."/>
        </authorList>
    </citation>
    <scope>NUCLEOTIDE SEQUENCE</scope>
</reference>
<keyword evidence="2" id="KW-0694">RNA-binding</keyword>
<feature type="domain" description="TRNA-binding" evidence="3">
    <location>
        <begin position="39"/>
        <end position="152"/>
    </location>
</feature>
<dbReference type="InterPro" id="IPR020825">
    <property type="entry name" value="Phe-tRNA_synthase-like_B3/B4"/>
</dbReference>
<dbReference type="FunFam" id="2.40.50.140:FF:000045">
    <property type="entry name" value="Phenylalanine--tRNA ligase beta subunit"/>
    <property type="match status" value="1"/>
</dbReference>
<dbReference type="Gene3D" id="3.50.40.10">
    <property type="entry name" value="Phenylalanyl-trna Synthetase, Chain B, domain 3"/>
    <property type="match status" value="1"/>
</dbReference>
<dbReference type="Gene3D" id="2.40.50.140">
    <property type="entry name" value="Nucleic acid-binding proteins"/>
    <property type="match status" value="1"/>
</dbReference>
<evidence type="ECO:0000256" key="1">
    <source>
        <dbReference type="ARBA" id="ARBA00022555"/>
    </source>
</evidence>
<gene>
    <name evidence="4" type="ORF">METZ01_LOCUS232555</name>
</gene>
<dbReference type="Pfam" id="PF03483">
    <property type="entry name" value="B3_4"/>
    <property type="match status" value="1"/>
</dbReference>
<name>A0A382GZS5_9ZZZZ</name>
<dbReference type="GO" id="GO:0009328">
    <property type="term" value="C:phenylalanine-tRNA ligase complex"/>
    <property type="evidence" value="ECO:0007669"/>
    <property type="project" value="TreeGrafter"/>
</dbReference>
<dbReference type="NCBIfam" id="NF045760">
    <property type="entry name" value="YtpR"/>
    <property type="match status" value="1"/>
</dbReference>
<evidence type="ECO:0000256" key="2">
    <source>
        <dbReference type="ARBA" id="ARBA00022884"/>
    </source>
</evidence>
<dbReference type="InterPro" id="IPR005146">
    <property type="entry name" value="B3/B4_tRNA-bd"/>
</dbReference>
<organism evidence="4">
    <name type="scientific">marine metagenome</name>
    <dbReference type="NCBI Taxonomy" id="408172"/>
    <lineage>
        <taxon>unclassified sequences</taxon>
        <taxon>metagenomes</taxon>
        <taxon>ecological metagenomes</taxon>
    </lineage>
</organism>
<dbReference type="GO" id="GO:0000049">
    <property type="term" value="F:tRNA binding"/>
    <property type="evidence" value="ECO:0007669"/>
    <property type="project" value="UniProtKB-KW"/>
</dbReference>
<dbReference type="GO" id="GO:0004826">
    <property type="term" value="F:phenylalanine-tRNA ligase activity"/>
    <property type="evidence" value="ECO:0007669"/>
    <property type="project" value="InterPro"/>
</dbReference>
<keyword evidence="1" id="KW-0820">tRNA-binding</keyword>
<evidence type="ECO:0000313" key="4">
    <source>
        <dbReference type="EMBL" id="SVB79701.1"/>
    </source>
</evidence>
<dbReference type="PANTHER" id="PTHR10947:SF0">
    <property type="entry name" value="PHENYLALANINE--TRNA LIGASE BETA SUBUNIT"/>
    <property type="match status" value="1"/>
</dbReference>